<feature type="transmembrane region" description="Helical" evidence="1">
    <location>
        <begin position="26"/>
        <end position="44"/>
    </location>
</feature>
<dbReference type="InterPro" id="IPR050469">
    <property type="entry name" value="Diguanylate_Cyclase"/>
</dbReference>
<keyword evidence="1" id="KW-0472">Membrane</keyword>
<dbReference type="GO" id="GO:0043709">
    <property type="term" value="P:cell adhesion involved in single-species biofilm formation"/>
    <property type="evidence" value="ECO:0007669"/>
    <property type="project" value="TreeGrafter"/>
</dbReference>
<protein>
    <submittedName>
        <fullName evidence="3">Diguanylate cyclase with GAF sensor</fullName>
    </submittedName>
</protein>
<dbReference type="SMART" id="SM00065">
    <property type="entry name" value="GAF"/>
    <property type="match status" value="1"/>
</dbReference>
<dbReference type="InterPro" id="IPR003018">
    <property type="entry name" value="GAF"/>
</dbReference>
<dbReference type="InterPro" id="IPR029787">
    <property type="entry name" value="Nucleotide_cyclase"/>
</dbReference>
<sequence>MLFAGRVNTFFVEIFPWWVGMRGRRWLFVLYVWGVVGTGAWLLVRTAKSLNQDLVVGLFFLLLLWLAAESLGVPVPGGRLTATWALALASFFAGGLPAVLWLGGLATLLGHRLTCGESWRTTLFNAGQVILSFFLAFQVFRWAGGAERPLLSLHHFPAVFLFTLAYFTFNHLLVGFYCRWGRRSLSGSWREVLYWDALSYLFTLPVGYVMAVLWSRISFWLVPLVFLSILAFQVLLRWCLACQQQYREFVLLRRLTEGLKEKRSAEEACAYALELLQPVLPFRTGAVWVRWQEHGPFVWVAGVGPLCSLAQPIKFRPGEGFLGEAVALGEPVATSDAQNDPRLRQEEDFFRAERVALGFPLQAGGEAVGVLFLGGRDLFLLSPQAFSLLSLVADRLALTLAQFVWWQRWYRTARSDSMLEEVLNRRFFLEYLREECRRAAEGNEPAALLLIDVDSLRSLNCHYGPLVGDAILRELGRLIRQVVGSGSVVARYGGDCFAVWLRGAAEKVAWETAEKIRQEVEKRHFAVEGSFSPLRLRVSGAVAVFPADGGDLNTLLHKAEKALAEAKARGGNQVVAATGIRGVKFFYRWE</sequence>
<dbReference type="PANTHER" id="PTHR45138:SF9">
    <property type="entry name" value="DIGUANYLATE CYCLASE DGCM-RELATED"/>
    <property type="match status" value="1"/>
</dbReference>
<reference evidence="3 4" key="1">
    <citation type="submission" date="2009-10" db="EMBL/GenBank/DDBJ databases">
        <title>Complete sequence of chromosome of Ammonifex degensii KC4.</title>
        <authorList>
            <consortium name="US DOE Joint Genome Institute"/>
            <person name="Kerfeld C."/>
            <person name="Goodner B."/>
            <person name="Huber H."/>
            <person name="Stetter K."/>
            <person name="Lucas S."/>
            <person name="Copeland A."/>
            <person name="Lapidus A."/>
            <person name="Glavina del Rio T."/>
            <person name="Dalin E."/>
            <person name="Tice H."/>
            <person name="Bruce D."/>
            <person name="Goodwin L."/>
            <person name="Pitluck S."/>
            <person name="Saunders E."/>
            <person name="Brettin T."/>
            <person name="Detter J.C."/>
            <person name="Han C."/>
            <person name="Larimer F."/>
            <person name="Land M."/>
            <person name="Hauser L."/>
            <person name="Kyrpides N."/>
            <person name="Ovchinnikova G."/>
            <person name="Richardson P."/>
        </authorList>
    </citation>
    <scope>NUCLEOTIDE SEQUENCE [LARGE SCALE GENOMIC DNA]</scope>
    <source>
        <strain evidence="4">DSM 10501 / KC4</strain>
    </source>
</reference>
<feature type="domain" description="GGDEF" evidence="2">
    <location>
        <begin position="444"/>
        <end position="579"/>
    </location>
</feature>
<feature type="transmembrane region" description="Helical" evidence="1">
    <location>
        <begin position="82"/>
        <end position="110"/>
    </location>
</feature>
<name>C9RBI6_AMMDK</name>
<dbReference type="STRING" id="429009.Adeg_0461"/>
<dbReference type="HOGENOM" id="CLU_032209_0_0_9"/>
<dbReference type="GO" id="GO:0052621">
    <property type="term" value="F:diguanylate cyclase activity"/>
    <property type="evidence" value="ECO:0007669"/>
    <property type="project" value="TreeGrafter"/>
</dbReference>
<dbReference type="Gene3D" id="3.30.450.40">
    <property type="match status" value="1"/>
</dbReference>
<dbReference type="AlphaFoldDB" id="C9RBI6"/>
<gene>
    <name evidence="3" type="ordered locus">Adeg_0461</name>
</gene>
<dbReference type="InterPro" id="IPR029016">
    <property type="entry name" value="GAF-like_dom_sf"/>
</dbReference>
<dbReference type="GO" id="GO:0005886">
    <property type="term" value="C:plasma membrane"/>
    <property type="evidence" value="ECO:0007669"/>
    <property type="project" value="TreeGrafter"/>
</dbReference>
<feature type="transmembrane region" description="Helical" evidence="1">
    <location>
        <begin position="122"/>
        <end position="144"/>
    </location>
</feature>
<evidence type="ECO:0000256" key="1">
    <source>
        <dbReference type="SAM" id="Phobius"/>
    </source>
</evidence>
<evidence type="ECO:0000259" key="2">
    <source>
        <dbReference type="PROSITE" id="PS50887"/>
    </source>
</evidence>
<feature type="transmembrane region" description="Helical" evidence="1">
    <location>
        <begin position="192"/>
        <end position="214"/>
    </location>
</feature>
<dbReference type="PROSITE" id="PS50887">
    <property type="entry name" value="GGDEF"/>
    <property type="match status" value="1"/>
</dbReference>
<dbReference type="Pfam" id="PF20972">
    <property type="entry name" value="MASE9"/>
    <property type="match status" value="1"/>
</dbReference>
<dbReference type="InterPro" id="IPR000160">
    <property type="entry name" value="GGDEF_dom"/>
</dbReference>
<dbReference type="Pfam" id="PF00990">
    <property type="entry name" value="GGDEF"/>
    <property type="match status" value="1"/>
</dbReference>
<keyword evidence="4" id="KW-1185">Reference proteome</keyword>
<dbReference type="Gene3D" id="3.30.70.270">
    <property type="match status" value="1"/>
</dbReference>
<accession>C9RBI6</accession>
<dbReference type="NCBIfam" id="TIGR00254">
    <property type="entry name" value="GGDEF"/>
    <property type="match status" value="1"/>
</dbReference>
<evidence type="ECO:0000313" key="4">
    <source>
        <dbReference type="Proteomes" id="UP000002620"/>
    </source>
</evidence>
<feature type="transmembrane region" description="Helical" evidence="1">
    <location>
        <begin position="56"/>
        <end position="76"/>
    </location>
</feature>
<dbReference type="eggNOG" id="COG3706">
    <property type="taxonomic scope" value="Bacteria"/>
</dbReference>
<dbReference type="EMBL" id="CP001785">
    <property type="protein sequence ID" value="ACX51613.1"/>
    <property type="molecule type" value="Genomic_DNA"/>
</dbReference>
<keyword evidence="1" id="KW-1133">Transmembrane helix</keyword>
<dbReference type="PANTHER" id="PTHR45138">
    <property type="entry name" value="REGULATORY COMPONENTS OF SENSORY TRANSDUCTION SYSTEM"/>
    <property type="match status" value="1"/>
</dbReference>
<proteinExistence type="predicted"/>
<dbReference type="InterPro" id="IPR048430">
    <property type="entry name" value="MASE9"/>
</dbReference>
<dbReference type="SUPFAM" id="SSF55781">
    <property type="entry name" value="GAF domain-like"/>
    <property type="match status" value="1"/>
</dbReference>
<dbReference type="SMART" id="SM00267">
    <property type="entry name" value="GGDEF"/>
    <property type="match status" value="1"/>
</dbReference>
<organism evidence="3 4">
    <name type="scientific">Ammonifex degensii (strain DSM 10501 / KC4)</name>
    <dbReference type="NCBI Taxonomy" id="429009"/>
    <lineage>
        <taxon>Bacteria</taxon>
        <taxon>Bacillati</taxon>
        <taxon>Bacillota</taxon>
        <taxon>Clostridia</taxon>
        <taxon>Thermoanaerobacterales</taxon>
        <taxon>Thermoanaerobacteraceae</taxon>
        <taxon>Ammonifex</taxon>
    </lineage>
</organism>
<evidence type="ECO:0000313" key="3">
    <source>
        <dbReference type="EMBL" id="ACX51613.1"/>
    </source>
</evidence>
<keyword evidence="1" id="KW-0812">Transmembrane</keyword>
<feature type="transmembrane region" description="Helical" evidence="1">
    <location>
        <begin position="220"/>
        <end position="240"/>
    </location>
</feature>
<feature type="transmembrane region" description="Helical" evidence="1">
    <location>
        <begin position="156"/>
        <end position="180"/>
    </location>
</feature>
<dbReference type="GO" id="GO:1902201">
    <property type="term" value="P:negative regulation of bacterial-type flagellum-dependent cell motility"/>
    <property type="evidence" value="ECO:0007669"/>
    <property type="project" value="TreeGrafter"/>
</dbReference>
<dbReference type="Pfam" id="PF13185">
    <property type="entry name" value="GAF_2"/>
    <property type="match status" value="1"/>
</dbReference>
<dbReference type="CDD" id="cd01949">
    <property type="entry name" value="GGDEF"/>
    <property type="match status" value="1"/>
</dbReference>
<dbReference type="SUPFAM" id="SSF55073">
    <property type="entry name" value="Nucleotide cyclase"/>
    <property type="match status" value="1"/>
</dbReference>
<dbReference type="InterPro" id="IPR043128">
    <property type="entry name" value="Rev_trsase/Diguanyl_cyclase"/>
</dbReference>
<dbReference type="KEGG" id="adg:Adeg_0461"/>
<dbReference type="Proteomes" id="UP000002620">
    <property type="component" value="Chromosome"/>
</dbReference>